<keyword evidence="2" id="KW-1185">Reference proteome</keyword>
<comment type="caution">
    <text evidence="1">The sequence shown here is derived from an EMBL/GenBank/DDBJ whole genome shotgun (WGS) entry which is preliminary data.</text>
</comment>
<gene>
    <name evidence="1" type="ORF">ANN_23672</name>
</gene>
<dbReference type="Gene3D" id="3.30.420.10">
    <property type="entry name" value="Ribonuclease H-like superfamily/Ribonuclease H"/>
    <property type="match status" value="1"/>
</dbReference>
<dbReference type="PANTHER" id="PTHR47326">
    <property type="entry name" value="TRANSPOSABLE ELEMENT TC3 TRANSPOSASE-LIKE PROTEIN"/>
    <property type="match status" value="1"/>
</dbReference>
<dbReference type="EMBL" id="JAJSOF020000025">
    <property type="protein sequence ID" value="KAJ4435097.1"/>
    <property type="molecule type" value="Genomic_DNA"/>
</dbReference>
<reference evidence="1 2" key="1">
    <citation type="journal article" date="2022" name="Allergy">
        <title>Genome assembly and annotation of Periplaneta americana reveal a comprehensive cockroach allergen profile.</title>
        <authorList>
            <person name="Wang L."/>
            <person name="Xiong Q."/>
            <person name="Saelim N."/>
            <person name="Wang L."/>
            <person name="Nong W."/>
            <person name="Wan A.T."/>
            <person name="Shi M."/>
            <person name="Liu X."/>
            <person name="Cao Q."/>
            <person name="Hui J.H.L."/>
            <person name="Sookrung N."/>
            <person name="Leung T.F."/>
            <person name="Tungtrongchitr A."/>
            <person name="Tsui S.K.W."/>
        </authorList>
    </citation>
    <scope>NUCLEOTIDE SEQUENCE [LARGE SCALE GENOMIC DNA]</scope>
    <source>
        <strain evidence="1">PWHHKU_190912</strain>
    </source>
</reference>
<name>A0ABQ8SN72_PERAM</name>
<protein>
    <submittedName>
        <fullName evidence="1">Uncharacterized protein</fullName>
    </submittedName>
</protein>
<dbReference type="InterPro" id="IPR036397">
    <property type="entry name" value="RNaseH_sf"/>
</dbReference>
<evidence type="ECO:0000313" key="2">
    <source>
        <dbReference type="Proteomes" id="UP001148838"/>
    </source>
</evidence>
<organism evidence="1 2">
    <name type="scientific">Periplaneta americana</name>
    <name type="common">American cockroach</name>
    <name type="synonym">Blatta americana</name>
    <dbReference type="NCBI Taxonomy" id="6978"/>
    <lineage>
        <taxon>Eukaryota</taxon>
        <taxon>Metazoa</taxon>
        <taxon>Ecdysozoa</taxon>
        <taxon>Arthropoda</taxon>
        <taxon>Hexapoda</taxon>
        <taxon>Insecta</taxon>
        <taxon>Pterygota</taxon>
        <taxon>Neoptera</taxon>
        <taxon>Polyneoptera</taxon>
        <taxon>Dictyoptera</taxon>
        <taxon>Blattodea</taxon>
        <taxon>Blattoidea</taxon>
        <taxon>Blattidae</taxon>
        <taxon>Blattinae</taxon>
        <taxon>Periplaneta</taxon>
    </lineage>
</organism>
<dbReference type="Proteomes" id="UP001148838">
    <property type="component" value="Unassembled WGS sequence"/>
</dbReference>
<accession>A0ABQ8SN72</accession>
<sequence length="232" mass="26363">MSPGSSTESYPAFALIELRENPGKNLNQVTCPDRESNPGHLVSRLDVLTHRKLPSICSYWVKGNPRKKPQPGNLLRPGIEPGPPGFPARRANRYSTGVDNNGIRQAVTVNGERYYSMLQNFVIPRPRNHDMDNIIFMQDGAQPHIFIPAKQLITQTFGDRVISRIFPTMWPPRSPYFNPVDFWLWGYLKERVFLTHPTTLLQLKDAISQEIANIPRHYLQNAAHGVADNAVR</sequence>
<proteinExistence type="predicted"/>
<dbReference type="PANTHER" id="PTHR47326:SF1">
    <property type="entry name" value="HTH PSQ-TYPE DOMAIN-CONTAINING PROTEIN"/>
    <property type="match status" value="1"/>
</dbReference>
<evidence type="ECO:0000313" key="1">
    <source>
        <dbReference type="EMBL" id="KAJ4435097.1"/>
    </source>
</evidence>